<protein>
    <recommendedName>
        <fullName evidence="6">MYND-type domain-containing protein</fullName>
    </recommendedName>
</protein>
<name>A0A8S0WPI2_CYCAE</name>
<evidence type="ECO:0000313" key="8">
    <source>
        <dbReference type="Proteomes" id="UP000467700"/>
    </source>
</evidence>
<evidence type="ECO:0000313" key="7">
    <source>
        <dbReference type="EMBL" id="CAA7262182.1"/>
    </source>
</evidence>
<dbReference type="GO" id="GO:0008270">
    <property type="term" value="F:zinc ion binding"/>
    <property type="evidence" value="ECO:0007669"/>
    <property type="project" value="UniProtKB-KW"/>
</dbReference>
<evidence type="ECO:0000259" key="6">
    <source>
        <dbReference type="PROSITE" id="PS50865"/>
    </source>
</evidence>
<dbReference type="AlphaFoldDB" id="A0A8S0WPI2"/>
<keyword evidence="2 4" id="KW-0863">Zinc-finger</keyword>
<dbReference type="Proteomes" id="UP000467700">
    <property type="component" value="Unassembled WGS sequence"/>
</dbReference>
<dbReference type="EMBL" id="CACVBS010000035">
    <property type="protein sequence ID" value="CAA7262182.1"/>
    <property type="molecule type" value="Genomic_DNA"/>
</dbReference>
<organism evidence="7 8">
    <name type="scientific">Cyclocybe aegerita</name>
    <name type="common">Black poplar mushroom</name>
    <name type="synonym">Agrocybe aegerita</name>
    <dbReference type="NCBI Taxonomy" id="1973307"/>
    <lineage>
        <taxon>Eukaryota</taxon>
        <taxon>Fungi</taxon>
        <taxon>Dikarya</taxon>
        <taxon>Basidiomycota</taxon>
        <taxon>Agaricomycotina</taxon>
        <taxon>Agaricomycetes</taxon>
        <taxon>Agaricomycetidae</taxon>
        <taxon>Agaricales</taxon>
        <taxon>Agaricineae</taxon>
        <taxon>Bolbitiaceae</taxon>
        <taxon>Cyclocybe</taxon>
    </lineage>
</organism>
<dbReference type="Pfam" id="PF01753">
    <property type="entry name" value="zf-MYND"/>
    <property type="match status" value="1"/>
</dbReference>
<keyword evidence="1" id="KW-0479">Metal-binding</keyword>
<accession>A0A8S0WPI2</accession>
<evidence type="ECO:0000256" key="3">
    <source>
        <dbReference type="ARBA" id="ARBA00022833"/>
    </source>
</evidence>
<feature type="domain" description="MYND-type" evidence="6">
    <location>
        <begin position="227"/>
        <end position="268"/>
    </location>
</feature>
<dbReference type="PROSITE" id="PS50865">
    <property type="entry name" value="ZF_MYND_2"/>
    <property type="match status" value="1"/>
</dbReference>
<comment type="caution">
    <text evidence="7">The sequence shown here is derived from an EMBL/GenBank/DDBJ whole genome shotgun (WGS) entry which is preliminary data.</text>
</comment>
<evidence type="ECO:0000256" key="5">
    <source>
        <dbReference type="SAM" id="MobiDB-lite"/>
    </source>
</evidence>
<keyword evidence="3" id="KW-0862">Zinc</keyword>
<evidence type="ECO:0000256" key="4">
    <source>
        <dbReference type="PROSITE-ProRule" id="PRU00134"/>
    </source>
</evidence>
<feature type="compositionally biased region" description="Acidic residues" evidence="5">
    <location>
        <begin position="276"/>
        <end position="298"/>
    </location>
</feature>
<proteinExistence type="predicted"/>
<evidence type="ECO:0000256" key="2">
    <source>
        <dbReference type="ARBA" id="ARBA00022771"/>
    </source>
</evidence>
<feature type="region of interest" description="Disordered" evidence="5">
    <location>
        <begin position="270"/>
        <end position="298"/>
    </location>
</feature>
<dbReference type="Gene3D" id="6.10.140.2220">
    <property type="match status" value="1"/>
</dbReference>
<dbReference type="InterPro" id="IPR002893">
    <property type="entry name" value="Znf_MYND"/>
</dbReference>
<evidence type="ECO:0000256" key="1">
    <source>
        <dbReference type="ARBA" id="ARBA00022723"/>
    </source>
</evidence>
<gene>
    <name evidence="7" type="ORF">AAE3_LOCUS4470</name>
</gene>
<keyword evidence="8" id="KW-1185">Reference proteome</keyword>
<dbReference type="SUPFAM" id="SSF144232">
    <property type="entry name" value="HIT/MYND zinc finger-like"/>
    <property type="match status" value="1"/>
</dbReference>
<reference evidence="7 8" key="1">
    <citation type="submission" date="2020-01" db="EMBL/GenBank/DDBJ databases">
        <authorList>
            <person name="Gupta K D."/>
        </authorList>
    </citation>
    <scope>NUCLEOTIDE SEQUENCE [LARGE SCALE GENOMIC DNA]</scope>
</reference>
<sequence length="298" mass="33796">MATSEAKYPVSKDFMKKRFEEDRKFAFENYVSLYHVCFKPATAPGPYGRKSSSFFHKQGVNECKERLERWTTETVRAGAEKELPDDMLEYGLRLASGTPATCDAEAAYDIFTKIIGDAAQPASARAIAANLTFMLIRRKICALEEQGSTEAEAADRVDNYGKAFALIEISAMFGLFAWCGLYLVQVQERRVEGCAPKNWLEGTANLRKAYDAFREETGTQRMISTMCSVCDKTVKLKRCGGHCPQEKKPRYCGHACQKADWPKHRRWCKPEKGSVDSDEEWTTDSEREDWEYSSGDEL</sequence>
<dbReference type="OrthoDB" id="341421at2759"/>